<name>D8LKZ0_ECTSI</name>
<evidence type="ECO:0000256" key="1">
    <source>
        <dbReference type="SAM" id="MobiDB-lite"/>
    </source>
</evidence>
<evidence type="ECO:0000313" key="2">
    <source>
        <dbReference type="EMBL" id="CBN80123.1"/>
    </source>
</evidence>
<accession>D8LKZ0</accession>
<dbReference type="EMBL" id="FN649760">
    <property type="protein sequence ID" value="CBN80123.1"/>
    <property type="molecule type" value="Genomic_DNA"/>
</dbReference>
<protein>
    <submittedName>
        <fullName evidence="2">Uncharacterized protein</fullName>
    </submittedName>
</protein>
<dbReference type="Proteomes" id="UP000002630">
    <property type="component" value="Unassembled WGS sequence"/>
</dbReference>
<keyword evidence="3" id="KW-1185">Reference proteome</keyword>
<dbReference type="AlphaFoldDB" id="D8LKZ0"/>
<evidence type="ECO:0000313" key="3">
    <source>
        <dbReference type="Proteomes" id="UP000002630"/>
    </source>
</evidence>
<feature type="region of interest" description="Disordered" evidence="1">
    <location>
        <begin position="225"/>
        <end position="254"/>
    </location>
</feature>
<sequence>MPECYPWCSVAGCTERPLRQYTAASSKQIMFMCKTHFNTVPLSTREGWKQYRGTRTFPESRIAASCRPGPTRGLGAAAAVAAAAAAASEVDPGYTNHPDDEKGNRGPTKSALWPGKVYNVLYQVWNAQAEQKKISSGDGYMTSSDRAALVPQAANVLREQGHPEMAIILDNTTEGARKVIHSRVLAKYLKNREIFSAKLRNIGLDPTEIAEWDAALVAAQHHADLAPRERDQPHSAVPLSLPHHSSHHCHQQHD</sequence>
<feature type="region of interest" description="Disordered" evidence="1">
    <location>
        <begin position="89"/>
        <end position="109"/>
    </location>
</feature>
<dbReference type="InParanoid" id="D8LKZ0"/>
<feature type="compositionally biased region" description="Basic residues" evidence="1">
    <location>
        <begin position="244"/>
        <end position="254"/>
    </location>
</feature>
<organism evidence="2 3">
    <name type="scientific">Ectocarpus siliculosus</name>
    <name type="common">Brown alga</name>
    <name type="synonym">Conferva siliculosa</name>
    <dbReference type="NCBI Taxonomy" id="2880"/>
    <lineage>
        <taxon>Eukaryota</taxon>
        <taxon>Sar</taxon>
        <taxon>Stramenopiles</taxon>
        <taxon>Ochrophyta</taxon>
        <taxon>PX clade</taxon>
        <taxon>Phaeophyceae</taxon>
        <taxon>Ectocarpales</taxon>
        <taxon>Ectocarpaceae</taxon>
        <taxon>Ectocarpus</taxon>
    </lineage>
</organism>
<gene>
    <name evidence="2" type="ORF">Esi_0031_0132</name>
</gene>
<dbReference type="OrthoDB" id="10373428at2759"/>
<proteinExistence type="predicted"/>
<reference evidence="2 3" key="1">
    <citation type="journal article" date="2010" name="Nature">
        <title>The Ectocarpus genome and the independent evolution of multicellularity in brown algae.</title>
        <authorList>
            <person name="Cock J.M."/>
            <person name="Sterck L."/>
            <person name="Rouze P."/>
            <person name="Scornet D."/>
            <person name="Allen A.E."/>
            <person name="Amoutzias G."/>
            <person name="Anthouard V."/>
            <person name="Artiguenave F."/>
            <person name="Aury J.M."/>
            <person name="Badger J.H."/>
            <person name="Beszteri B."/>
            <person name="Billiau K."/>
            <person name="Bonnet E."/>
            <person name="Bothwell J.H."/>
            <person name="Bowler C."/>
            <person name="Boyen C."/>
            <person name="Brownlee C."/>
            <person name="Carrano C.J."/>
            <person name="Charrier B."/>
            <person name="Cho G.Y."/>
            <person name="Coelho S.M."/>
            <person name="Collen J."/>
            <person name="Corre E."/>
            <person name="Da Silva C."/>
            <person name="Delage L."/>
            <person name="Delaroque N."/>
            <person name="Dittami S.M."/>
            <person name="Doulbeau S."/>
            <person name="Elias M."/>
            <person name="Farnham G."/>
            <person name="Gachon C.M."/>
            <person name="Gschloessl B."/>
            <person name="Heesch S."/>
            <person name="Jabbari K."/>
            <person name="Jubin C."/>
            <person name="Kawai H."/>
            <person name="Kimura K."/>
            <person name="Kloareg B."/>
            <person name="Kupper F.C."/>
            <person name="Lang D."/>
            <person name="Le Bail A."/>
            <person name="Leblanc C."/>
            <person name="Lerouge P."/>
            <person name="Lohr M."/>
            <person name="Lopez P.J."/>
            <person name="Martens C."/>
            <person name="Maumus F."/>
            <person name="Michel G."/>
            <person name="Miranda-Saavedra D."/>
            <person name="Morales J."/>
            <person name="Moreau H."/>
            <person name="Motomura T."/>
            <person name="Nagasato C."/>
            <person name="Napoli C.A."/>
            <person name="Nelson D.R."/>
            <person name="Nyvall-Collen P."/>
            <person name="Peters A.F."/>
            <person name="Pommier C."/>
            <person name="Potin P."/>
            <person name="Poulain J."/>
            <person name="Quesneville H."/>
            <person name="Read B."/>
            <person name="Rensing S.A."/>
            <person name="Ritter A."/>
            <person name="Rousvoal S."/>
            <person name="Samanta M."/>
            <person name="Samson G."/>
            <person name="Schroeder D.C."/>
            <person name="Segurens B."/>
            <person name="Strittmatter M."/>
            <person name="Tonon T."/>
            <person name="Tregear J.W."/>
            <person name="Valentin K."/>
            <person name="von Dassow P."/>
            <person name="Yamagishi T."/>
            <person name="Van de Peer Y."/>
            <person name="Wincker P."/>
        </authorList>
    </citation>
    <scope>NUCLEOTIDE SEQUENCE [LARGE SCALE GENOMIC DNA]</scope>
    <source>
        <strain evidence="3">Ec32 / CCAP1310/4</strain>
    </source>
</reference>
<feature type="compositionally biased region" description="Low complexity" evidence="1">
    <location>
        <begin position="234"/>
        <end position="243"/>
    </location>
</feature>